<dbReference type="GO" id="GO:0019464">
    <property type="term" value="P:glycine decarboxylation via glycine cleavage system"/>
    <property type="evidence" value="ECO:0007669"/>
    <property type="project" value="TreeGrafter"/>
</dbReference>
<dbReference type="FunFam" id="3.40.640.10:FF:000007">
    <property type="entry name" value="glycine dehydrogenase (Decarboxylating), mitochondrial"/>
    <property type="match status" value="1"/>
</dbReference>
<dbReference type="SUPFAM" id="SSF53383">
    <property type="entry name" value="PLP-dependent transferases"/>
    <property type="match status" value="2"/>
</dbReference>
<dbReference type="AlphaFoldDB" id="A0A9P6HGV8"/>
<accession>A0A9P6HGV8</accession>
<dbReference type="EMBL" id="WIUZ02000005">
    <property type="protein sequence ID" value="KAF9786842.1"/>
    <property type="molecule type" value="Genomic_DNA"/>
</dbReference>
<dbReference type="GO" id="GO:0005960">
    <property type="term" value="C:glycine cleavage complex"/>
    <property type="evidence" value="ECO:0007669"/>
    <property type="project" value="TreeGrafter"/>
</dbReference>
<feature type="modified residue" description="N6-(pyridoxal phosphate)lysine" evidence="6">
    <location>
        <position position="783"/>
    </location>
</feature>
<dbReference type="HAMAP" id="MF_00711">
    <property type="entry name" value="GcvP"/>
    <property type="match status" value="1"/>
</dbReference>
<keyword evidence="7" id="KW-0809">Transit peptide</keyword>
<dbReference type="PANTHER" id="PTHR11773:SF1">
    <property type="entry name" value="GLYCINE DEHYDROGENASE (DECARBOXYLATING), MITOCHONDRIAL"/>
    <property type="match status" value="1"/>
</dbReference>
<comment type="similarity">
    <text evidence="2 7">Belongs to the GcvP family.</text>
</comment>
<evidence type="ECO:0000256" key="3">
    <source>
        <dbReference type="ARBA" id="ARBA00022898"/>
    </source>
</evidence>
<dbReference type="InterPro" id="IPR049316">
    <property type="entry name" value="GDC-P_C"/>
</dbReference>
<evidence type="ECO:0000256" key="7">
    <source>
        <dbReference type="RuleBase" id="RU364056"/>
    </source>
</evidence>
<proteinExistence type="inferred from homology"/>
<dbReference type="InterPro" id="IPR049315">
    <property type="entry name" value="GDC-P_N"/>
</dbReference>
<dbReference type="PANTHER" id="PTHR11773">
    <property type="entry name" value="GLYCINE DEHYDROGENASE, DECARBOXYLATING"/>
    <property type="match status" value="1"/>
</dbReference>
<comment type="caution">
    <text evidence="10">The sequence shown here is derived from an EMBL/GenBank/DDBJ whole genome shotgun (WGS) entry which is preliminary data.</text>
</comment>
<comment type="subcellular location">
    <subcellularLocation>
        <location evidence="7">Mitochondrion</location>
    </subcellularLocation>
</comment>
<dbReference type="GO" id="GO:0030170">
    <property type="term" value="F:pyridoxal phosphate binding"/>
    <property type="evidence" value="ECO:0007669"/>
    <property type="project" value="TreeGrafter"/>
</dbReference>
<comment type="cofactor">
    <cofactor evidence="1 6 7">
        <name>pyridoxal 5'-phosphate</name>
        <dbReference type="ChEBI" id="CHEBI:597326"/>
    </cofactor>
</comment>
<dbReference type="Pfam" id="PF02347">
    <property type="entry name" value="GDC-P"/>
    <property type="match status" value="1"/>
</dbReference>
<dbReference type="InterPro" id="IPR015424">
    <property type="entry name" value="PyrdxlP-dep_Trfase"/>
</dbReference>
<sequence>MSSVNALKICSYGAPHPSPSTFFQLPVLRRMAGIRYVSCLSSSLRPATARASGLRSRYVLARTLATANVSPFAALDTFADRHLGPDNNETTYMLKKLGYDSMDAFVAATVPAHIRIPQDHVTNDTIPSLSESELIQRAKALGRENKLFKSYIGMGYHNSVVPPVILRNVMESPAWYTPYTPYQPEIAQGRLESLVNFQTMVMSLTSMDIANASLLDEATGAAEGMVMAFVASHQKKRTFFVDKHVLPQTISVLRTRAKGFGINLVVGDVLADLREEAARKDVCGVLLQYPDIDGTINDYASVVESVHASGGLVVCATDLLALTMLKPPGEWGADIVVGNSARFGVSLGYGGPHAGFFACTEKLKRKMPGRLIGRSKDATGEPAYRLALQTREQHIRREKATSNICTSQALLANMAAMYAVYHGPEGLTRIARRVHAYTQILNTAAQKYGFKPQNKEFFDTLTFDASNIPGRAHAVHAAAAAKGVNLREIDDLHVGVTLDETVGPKDIVRLVNVFAAAGPDNHDPVTWSDLEPTETLSLPSTLRRESKFLHHSVFNTHHSETEMLRYIYHLQSKDLGLVHAMIPLGSCTMKLNSTTSLMPVTWPEFSAIHPFAPIDQVKGYRQIIQELESDLCKITGFHACSLQPNSGAAGEYAGLSVIQAYHESRGEGHRNICLIPLSAHGTNPASAVMAGLKVVPVKSLPDGSLDIADLRTKAEQHKDNLAAFMITYPSTYGVFEDGVKEACDIIHQNGGQVYLDGANLNAQIGLTNPATCGGDVCHMNLHKTFSIPHGGGGPGVGPICVAEHLAPFLPTHPVVEVGGDQGIEAVSAAPFGSASILLISWAYIRMLGGTGLKKSSQLALLSANYMASRLSGHYALRYKNTNGRVAHELLIDLAEFDKSAGLKVTDFAKRIQDYGFHPPTCSWPTSTCMLIEPTESETLEELDRFCDAMIKIREEAEDVVTGKQPRDNNVLKNAPHPQAVVISDIWNRPYSRETAAYPVPWLREKKFWPTVSRIDDVYGDLNLICDCPSVEETVDAQ</sequence>
<comment type="catalytic activity">
    <reaction evidence="5 7">
        <text>N(6)-[(R)-lipoyl]-L-lysyl-[glycine-cleavage complex H protein] + glycine + H(+) = N(6)-[(R)-S(8)-aminomethyldihydrolipoyl]-L-lysyl-[glycine-cleavage complex H protein] + CO2</text>
        <dbReference type="Rhea" id="RHEA:24304"/>
        <dbReference type="Rhea" id="RHEA-COMP:10494"/>
        <dbReference type="Rhea" id="RHEA-COMP:10495"/>
        <dbReference type="ChEBI" id="CHEBI:15378"/>
        <dbReference type="ChEBI" id="CHEBI:16526"/>
        <dbReference type="ChEBI" id="CHEBI:57305"/>
        <dbReference type="ChEBI" id="CHEBI:83099"/>
        <dbReference type="ChEBI" id="CHEBI:83143"/>
        <dbReference type="EC" id="1.4.4.2"/>
    </reaction>
</comment>
<keyword evidence="11" id="KW-1185">Reference proteome</keyword>
<comment type="function">
    <text evidence="7">The glycine cleavage system catalyzes the degradation of glycine.</text>
</comment>
<evidence type="ECO:0000256" key="5">
    <source>
        <dbReference type="ARBA" id="ARBA00049026"/>
    </source>
</evidence>
<keyword evidence="3 6" id="KW-0663">Pyridoxal phosphate</keyword>
<evidence type="ECO:0000259" key="9">
    <source>
        <dbReference type="Pfam" id="PF21478"/>
    </source>
</evidence>
<dbReference type="EC" id="1.4.4.2" evidence="7"/>
<feature type="domain" description="Glycine dehydrogenase C-terminal" evidence="9">
    <location>
        <begin position="856"/>
        <end position="976"/>
    </location>
</feature>
<organism evidence="10 11">
    <name type="scientific">Thelephora terrestris</name>
    <dbReference type="NCBI Taxonomy" id="56493"/>
    <lineage>
        <taxon>Eukaryota</taxon>
        <taxon>Fungi</taxon>
        <taxon>Dikarya</taxon>
        <taxon>Basidiomycota</taxon>
        <taxon>Agaricomycotina</taxon>
        <taxon>Agaricomycetes</taxon>
        <taxon>Thelephorales</taxon>
        <taxon>Thelephoraceae</taxon>
        <taxon>Thelephora</taxon>
    </lineage>
</organism>
<evidence type="ECO:0000259" key="8">
    <source>
        <dbReference type="Pfam" id="PF02347"/>
    </source>
</evidence>
<dbReference type="FunFam" id="3.90.1150.10:FF:000097">
    <property type="entry name" value="Glycine cleavage system P protein"/>
    <property type="match status" value="1"/>
</dbReference>
<comment type="subunit">
    <text evidence="7">The glycine cleavage system is composed of four proteins: P, T, L and H.</text>
</comment>
<evidence type="ECO:0000256" key="1">
    <source>
        <dbReference type="ARBA" id="ARBA00001933"/>
    </source>
</evidence>
<name>A0A9P6HGV8_9AGAM</name>
<evidence type="ECO:0000313" key="11">
    <source>
        <dbReference type="Proteomes" id="UP000736335"/>
    </source>
</evidence>
<evidence type="ECO:0000313" key="10">
    <source>
        <dbReference type="EMBL" id="KAF9786842.1"/>
    </source>
</evidence>
<dbReference type="FunFam" id="3.40.640.10:FF:000005">
    <property type="entry name" value="Glycine dehydrogenase (decarboxylating), mitochondrial"/>
    <property type="match status" value="1"/>
</dbReference>
<reference evidence="10" key="1">
    <citation type="journal article" date="2020" name="Nat. Commun.">
        <title>Large-scale genome sequencing of mycorrhizal fungi provides insights into the early evolution of symbiotic traits.</title>
        <authorList>
            <person name="Miyauchi S."/>
            <person name="Kiss E."/>
            <person name="Kuo A."/>
            <person name="Drula E."/>
            <person name="Kohler A."/>
            <person name="Sanchez-Garcia M."/>
            <person name="Morin E."/>
            <person name="Andreopoulos B."/>
            <person name="Barry K.W."/>
            <person name="Bonito G."/>
            <person name="Buee M."/>
            <person name="Carver A."/>
            <person name="Chen C."/>
            <person name="Cichocki N."/>
            <person name="Clum A."/>
            <person name="Culley D."/>
            <person name="Crous P.W."/>
            <person name="Fauchery L."/>
            <person name="Girlanda M."/>
            <person name="Hayes R.D."/>
            <person name="Keri Z."/>
            <person name="LaButti K."/>
            <person name="Lipzen A."/>
            <person name="Lombard V."/>
            <person name="Magnuson J."/>
            <person name="Maillard F."/>
            <person name="Murat C."/>
            <person name="Nolan M."/>
            <person name="Ohm R.A."/>
            <person name="Pangilinan J."/>
            <person name="Pereira M.F."/>
            <person name="Perotto S."/>
            <person name="Peter M."/>
            <person name="Pfister S."/>
            <person name="Riley R."/>
            <person name="Sitrit Y."/>
            <person name="Stielow J.B."/>
            <person name="Szollosi G."/>
            <person name="Zifcakova L."/>
            <person name="Stursova M."/>
            <person name="Spatafora J.W."/>
            <person name="Tedersoo L."/>
            <person name="Vaario L.M."/>
            <person name="Yamada A."/>
            <person name="Yan M."/>
            <person name="Wang P."/>
            <person name="Xu J."/>
            <person name="Bruns T."/>
            <person name="Baldrian P."/>
            <person name="Vilgalys R."/>
            <person name="Dunand C."/>
            <person name="Henrissat B."/>
            <person name="Grigoriev I.V."/>
            <person name="Hibbett D."/>
            <person name="Nagy L.G."/>
            <person name="Martin F.M."/>
        </authorList>
    </citation>
    <scope>NUCLEOTIDE SEQUENCE</scope>
    <source>
        <strain evidence="10">UH-Tt-Lm1</strain>
    </source>
</reference>
<dbReference type="InterPro" id="IPR015421">
    <property type="entry name" value="PyrdxlP-dep_Trfase_major"/>
</dbReference>
<evidence type="ECO:0000256" key="2">
    <source>
        <dbReference type="ARBA" id="ARBA00010756"/>
    </source>
</evidence>
<dbReference type="GO" id="GO:0004375">
    <property type="term" value="F:glycine dehydrogenase (decarboxylating) activity"/>
    <property type="evidence" value="ECO:0007669"/>
    <property type="project" value="UniProtKB-UniRule"/>
</dbReference>
<dbReference type="InterPro" id="IPR020581">
    <property type="entry name" value="GDC_P"/>
</dbReference>
<dbReference type="NCBIfam" id="TIGR00461">
    <property type="entry name" value="gcvP"/>
    <property type="match status" value="1"/>
</dbReference>
<keyword evidence="4 7" id="KW-0560">Oxidoreductase</keyword>
<evidence type="ECO:0000256" key="4">
    <source>
        <dbReference type="ARBA" id="ARBA00023002"/>
    </source>
</evidence>
<evidence type="ECO:0000256" key="6">
    <source>
        <dbReference type="PIRSR" id="PIRSR603437-50"/>
    </source>
</evidence>
<protein>
    <recommendedName>
        <fullName evidence="7">Glycine cleavage system P protein</fullName>
        <ecNumber evidence="7">1.4.4.2</ecNumber>
    </recommendedName>
</protein>
<dbReference type="Gene3D" id="3.90.1150.10">
    <property type="entry name" value="Aspartate Aminotransferase, domain 1"/>
    <property type="match status" value="2"/>
</dbReference>
<reference evidence="10" key="2">
    <citation type="submission" date="2020-11" db="EMBL/GenBank/DDBJ databases">
        <authorList>
            <consortium name="DOE Joint Genome Institute"/>
            <person name="Kuo A."/>
            <person name="Miyauchi S."/>
            <person name="Kiss E."/>
            <person name="Drula E."/>
            <person name="Kohler A."/>
            <person name="Sanchez-Garcia M."/>
            <person name="Andreopoulos B."/>
            <person name="Barry K.W."/>
            <person name="Bonito G."/>
            <person name="Buee M."/>
            <person name="Carver A."/>
            <person name="Chen C."/>
            <person name="Cichocki N."/>
            <person name="Clum A."/>
            <person name="Culley D."/>
            <person name="Crous P.W."/>
            <person name="Fauchery L."/>
            <person name="Girlanda M."/>
            <person name="Hayes R."/>
            <person name="Keri Z."/>
            <person name="Labutti K."/>
            <person name="Lipzen A."/>
            <person name="Lombard V."/>
            <person name="Magnuson J."/>
            <person name="Maillard F."/>
            <person name="Morin E."/>
            <person name="Murat C."/>
            <person name="Nolan M."/>
            <person name="Ohm R."/>
            <person name="Pangilinan J."/>
            <person name="Pereira M."/>
            <person name="Perotto S."/>
            <person name="Peter M."/>
            <person name="Riley R."/>
            <person name="Sitrit Y."/>
            <person name="Stielow B."/>
            <person name="Szollosi G."/>
            <person name="Zifcakova L."/>
            <person name="Stursova M."/>
            <person name="Spatafora J.W."/>
            <person name="Tedersoo L."/>
            <person name="Vaario L.-M."/>
            <person name="Yamada A."/>
            <person name="Yan M."/>
            <person name="Wang P."/>
            <person name="Xu J."/>
            <person name="Bruns T."/>
            <person name="Baldrian P."/>
            <person name="Vilgalys R."/>
            <person name="Henrissat B."/>
            <person name="Grigoriev I.V."/>
            <person name="Hibbett D."/>
            <person name="Nagy L.G."/>
            <person name="Martin F.M."/>
        </authorList>
    </citation>
    <scope>NUCLEOTIDE SEQUENCE</scope>
    <source>
        <strain evidence="10">UH-Tt-Lm1</strain>
    </source>
</reference>
<keyword evidence="7" id="KW-0496">Mitochondrion</keyword>
<dbReference type="GO" id="GO:0005739">
    <property type="term" value="C:mitochondrion"/>
    <property type="evidence" value="ECO:0007669"/>
    <property type="project" value="UniProtKB-SubCell"/>
</dbReference>
<dbReference type="InterPro" id="IPR015422">
    <property type="entry name" value="PyrdxlP-dep_Trfase_small"/>
</dbReference>
<dbReference type="Proteomes" id="UP000736335">
    <property type="component" value="Unassembled WGS sequence"/>
</dbReference>
<dbReference type="GO" id="GO:0016594">
    <property type="term" value="F:glycine binding"/>
    <property type="evidence" value="ECO:0007669"/>
    <property type="project" value="TreeGrafter"/>
</dbReference>
<dbReference type="InterPro" id="IPR003437">
    <property type="entry name" value="GcvP"/>
</dbReference>
<dbReference type="Gene3D" id="3.40.640.10">
    <property type="entry name" value="Type I PLP-dependent aspartate aminotransferase-like (Major domain)"/>
    <property type="match status" value="2"/>
</dbReference>
<dbReference type="CDD" id="cd00613">
    <property type="entry name" value="GDC-P"/>
    <property type="match status" value="1"/>
</dbReference>
<dbReference type="OrthoDB" id="6537869at2759"/>
<dbReference type="Pfam" id="PF21478">
    <property type="entry name" value="GcvP2_C"/>
    <property type="match status" value="1"/>
</dbReference>
<gene>
    <name evidence="10" type="ORF">BJ322DRAFT_1052282</name>
</gene>
<feature type="domain" description="Glycine cleavage system P-protein N-terminal" evidence="8">
    <location>
        <begin position="80"/>
        <end position="514"/>
    </location>
</feature>